<organism evidence="1 2">
    <name type="scientific">Meloidogyne enterolobii</name>
    <name type="common">Root-knot nematode worm</name>
    <name type="synonym">Meloidogyne mayaguensis</name>
    <dbReference type="NCBI Taxonomy" id="390850"/>
    <lineage>
        <taxon>Eukaryota</taxon>
        <taxon>Metazoa</taxon>
        <taxon>Ecdysozoa</taxon>
        <taxon>Nematoda</taxon>
        <taxon>Chromadorea</taxon>
        <taxon>Rhabditida</taxon>
        <taxon>Tylenchina</taxon>
        <taxon>Tylenchomorpha</taxon>
        <taxon>Tylenchoidea</taxon>
        <taxon>Meloidogynidae</taxon>
        <taxon>Meloidogyninae</taxon>
        <taxon>Meloidogyne</taxon>
    </lineage>
</organism>
<protein>
    <submittedName>
        <fullName evidence="1">Uncharacterized protein</fullName>
    </submittedName>
</protein>
<keyword evidence="2" id="KW-1185">Reference proteome</keyword>
<dbReference type="Proteomes" id="UP001497535">
    <property type="component" value="Unassembled WGS sequence"/>
</dbReference>
<sequence length="62" mass="7436">MEEENEGNRTERPRMVDSNGIARSAEGLANLLQRSRKSHRKEQLRRNQTRVGTRTYRRRRAR</sequence>
<gene>
    <name evidence="1" type="ORF">MENTE1834_LOCUS36267</name>
</gene>
<evidence type="ECO:0000313" key="1">
    <source>
        <dbReference type="EMBL" id="CAK5088616.1"/>
    </source>
</evidence>
<comment type="caution">
    <text evidence="1">The sequence shown here is derived from an EMBL/GenBank/DDBJ whole genome shotgun (WGS) entry which is preliminary data.</text>
</comment>
<evidence type="ECO:0000313" key="2">
    <source>
        <dbReference type="Proteomes" id="UP001497535"/>
    </source>
</evidence>
<name>A0ACB1AC70_MELEN</name>
<proteinExistence type="predicted"/>
<dbReference type="EMBL" id="CAVMJV010000072">
    <property type="protein sequence ID" value="CAK5088616.1"/>
    <property type="molecule type" value="Genomic_DNA"/>
</dbReference>
<reference evidence="1" key="1">
    <citation type="submission" date="2023-11" db="EMBL/GenBank/DDBJ databases">
        <authorList>
            <person name="Poullet M."/>
        </authorList>
    </citation>
    <scope>NUCLEOTIDE SEQUENCE</scope>
    <source>
        <strain evidence="1">E1834</strain>
    </source>
</reference>
<accession>A0ACB1AC70</accession>